<dbReference type="Proteomes" id="UP000738376">
    <property type="component" value="Unassembled WGS sequence"/>
</dbReference>
<evidence type="ECO:0000256" key="2">
    <source>
        <dbReference type="ARBA" id="ARBA00022649"/>
    </source>
</evidence>
<evidence type="ECO:0000313" key="7">
    <source>
        <dbReference type="Proteomes" id="UP000738376"/>
    </source>
</evidence>
<proteinExistence type="predicted"/>
<dbReference type="InterPro" id="IPR008201">
    <property type="entry name" value="HepT-like"/>
</dbReference>
<dbReference type="Pfam" id="PF01934">
    <property type="entry name" value="HepT-like"/>
    <property type="match status" value="1"/>
</dbReference>
<gene>
    <name evidence="6" type="ORF">HC246_06635</name>
</gene>
<comment type="caution">
    <text evidence="6">The sequence shown here is derived from an EMBL/GenBank/DDBJ whole genome shotgun (WGS) entry which is preliminary data.</text>
</comment>
<evidence type="ECO:0000256" key="5">
    <source>
        <dbReference type="ARBA" id="ARBA00022801"/>
    </source>
</evidence>
<keyword evidence="3" id="KW-0540">Nuclease</keyword>
<dbReference type="InterPro" id="IPR051813">
    <property type="entry name" value="HepT_RNase_toxin"/>
</dbReference>
<evidence type="ECO:0000313" key="6">
    <source>
        <dbReference type="EMBL" id="NMF57699.1"/>
    </source>
</evidence>
<sequence length="115" mass="13682">MPSREWQLRVQDILNSAIAIQNRTQGYTYEQFCDDETVNKATLYDFVIIGEAAIYIPSTLKEKYPDIPWRMMADMRNVMAHEYFQIRLRTVWEGVEMDIPLLIEQLNELIKHENL</sequence>
<keyword evidence="4" id="KW-0547">Nucleotide-binding</keyword>
<dbReference type="EMBL" id="JAAVJL010000001">
    <property type="protein sequence ID" value="NMF57699.1"/>
    <property type="molecule type" value="Genomic_DNA"/>
</dbReference>
<dbReference type="RefSeq" id="WP_169362695.1">
    <property type="nucleotide sequence ID" value="NZ_JAAVJL010000001.1"/>
</dbReference>
<accession>A0ABX1LSA0</accession>
<keyword evidence="5" id="KW-0378">Hydrolase</keyword>
<evidence type="ECO:0000256" key="4">
    <source>
        <dbReference type="ARBA" id="ARBA00022741"/>
    </source>
</evidence>
<evidence type="ECO:0000256" key="3">
    <source>
        <dbReference type="ARBA" id="ARBA00022722"/>
    </source>
</evidence>
<protein>
    <submittedName>
        <fullName evidence="6">DUF86 domain-containing protein</fullName>
    </submittedName>
</protein>
<keyword evidence="7" id="KW-1185">Reference proteome</keyword>
<dbReference type="PANTHER" id="PTHR34139:SF1">
    <property type="entry name" value="RNASE MJ1380-RELATED"/>
    <property type="match status" value="1"/>
</dbReference>
<organism evidence="6 7">
    <name type="scientific">Pseudanabaena yagii GIHE-NHR1</name>
    <dbReference type="NCBI Taxonomy" id="2722753"/>
    <lineage>
        <taxon>Bacteria</taxon>
        <taxon>Bacillati</taxon>
        <taxon>Cyanobacteriota</taxon>
        <taxon>Cyanophyceae</taxon>
        <taxon>Pseudanabaenales</taxon>
        <taxon>Pseudanabaenaceae</taxon>
        <taxon>Pseudanabaena</taxon>
        <taxon>Pseudanabaena yagii</taxon>
    </lineage>
</organism>
<name>A0ABX1LSA0_9CYAN</name>
<keyword evidence="1" id="KW-0597">Phosphoprotein</keyword>
<evidence type="ECO:0000256" key="1">
    <source>
        <dbReference type="ARBA" id="ARBA00022553"/>
    </source>
</evidence>
<keyword evidence="2" id="KW-1277">Toxin-antitoxin system</keyword>
<reference evidence="6 7" key="1">
    <citation type="submission" date="2020-03" db="EMBL/GenBank/DDBJ databases">
        <title>Draft Genome Sequence of 2-Methylisoborneol Producing Pseudanabaena yagii Strain GIHE-NHR1 Isolated from North Han River in South Korea.</title>
        <authorList>
            <person name="Jeong J."/>
        </authorList>
    </citation>
    <scope>NUCLEOTIDE SEQUENCE [LARGE SCALE GENOMIC DNA]</scope>
    <source>
        <strain evidence="6 7">GIHE-NHR1</strain>
    </source>
</reference>
<dbReference type="PANTHER" id="PTHR34139">
    <property type="entry name" value="UPF0331 PROTEIN MJ0127"/>
    <property type="match status" value="1"/>
</dbReference>